<feature type="compositionally biased region" description="Polar residues" evidence="1">
    <location>
        <begin position="32"/>
        <end position="44"/>
    </location>
</feature>
<feature type="compositionally biased region" description="Gly residues" evidence="1">
    <location>
        <begin position="454"/>
        <end position="463"/>
    </location>
</feature>
<evidence type="ECO:0000313" key="3">
    <source>
        <dbReference type="Proteomes" id="UP000078113"/>
    </source>
</evidence>
<reference evidence="2" key="1">
    <citation type="submission" date="2016-04" db="EMBL/GenBank/DDBJ databases">
        <authorList>
            <person name="Nguyen H.D."/>
            <person name="Samba Siva P."/>
            <person name="Cullis J."/>
            <person name="Levesque C.A."/>
            <person name="Hambleton S."/>
        </authorList>
    </citation>
    <scope>NUCLEOTIDE SEQUENCE</scope>
    <source>
        <strain evidence="2">DAOMC 236422</strain>
    </source>
</reference>
<feature type="compositionally biased region" description="Low complexity" evidence="1">
    <location>
        <begin position="142"/>
        <end position="152"/>
    </location>
</feature>
<sequence>MAAPALVSGRPSATSTHRRPSALLDSNRTRRVSSGSTTNGTLNPSARSSAAAAPTISASSSSASSKLASNALTRQGPASTAASRAKTHILSTSSPSPPRKVRNPLGPVPNLPPLPAPPSISSTTTTSSNNNHLGPAAPPSAPGSSTGALSGAETDEEGAKLMRASKKRPAPDSFDVRAGGGSAVIAAAVGATAAAAAGKRDANGRSAALTVRSDFHIGSSTAASSARTSTTVKSRLNPAKDAAVPHHSTRPSPPTSVSSHMDPDELALGAGPLPARRVSPVPSSAPQPNSNPRGLSPENERPISRRTFAIDAPNPSHHNENDPLARRRARENAYLYEREPELASSKGGGGGDTESAASRALLRPVLKRIESSSSNGSNGGGNALVPGRSRSDSGSGRSESPLVRTPLESIPESELGGAASLEARRRRREEDEDLTGRDNESTLRYGGNARSGLGQEGGGGGGGYDRDLPNSTSPTSMRPSPTRTTRFAPLPPSHSGDRLAAERELRRGRASSDVEREGLSGGGKGMMRPPPPLTRSLASFDDLRGSVPLASHGFASTLNTGLGPHGTLQLHSTPAPPSRMNGTNSTCALCGHGAAGTSDLPARKLAGATHALTGTTSPQPSPSSAGPFLTQADLADAMARVTDVLESRLADIQLDVLRSARQSRNAILDGVVRAIGNRGGSGNDGDQDGEDVHAELQMLREENRKLRALLGEGRGSHFY</sequence>
<evidence type="ECO:0000256" key="1">
    <source>
        <dbReference type="SAM" id="MobiDB-lite"/>
    </source>
</evidence>
<comment type="caution">
    <text evidence="2">The sequence shown here is derived from an EMBL/GenBank/DDBJ whole genome shotgun (WGS) entry which is preliminary data.</text>
</comment>
<feature type="compositionally biased region" description="Low complexity" evidence="1">
    <location>
        <begin position="219"/>
        <end position="231"/>
    </location>
</feature>
<feature type="compositionally biased region" description="Polar residues" evidence="1">
    <location>
        <begin position="281"/>
        <end position="293"/>
    </location>
</feature>
<feature type="compositionally biased region" description="Polar residues" evidence="1">
    <location>
        <begin position="72"/>
        <end position="82"/>
    </location>
</feature>
<reference evidence="2" key="2">
    <citation type="journal article" date="2019" name="IMA Fungus">
        <title>Genome sequencing and comparison of five Tilletia species to identify candidate genes for the detection of regulated species infecting wheat.</title>
        <authorList>
            <person name="Nguyen H.D.T."/>
            <person name="Sultana T."/>
            <person name="Kesanakurti P."/>
            <person name="Hambleton S."/>
        </authorList>
    </citation>
    <scope>NUCLEOTIDE SEQUENCE</scope>
    <source>
        <strain evidence="2">DAOMC 236422</strain>
    </source>
</reference>
<gene>
    <name evidence="2" type="ORF">A4X09_0g2694</name>
</gene>
<feature type="region of interest" description="Disordered" evidence="1">
    <location>
        <begin position="215"/>
        <end position="539"/>
    </location>
</feature>
<feature type="compositionally biased region" description="Basic and acidic residues" evidence="1">
    <location>
        <begin position="495"/>
        <end position="518"/>
    </location>
</feature>
<feature type="compositionally biased region" description="Low complexity" evidence="1">
    <location>
        <begin position="471"/>
        <end position="486"/>
    </location>
</feature>
<accession>A0A8X7T6T6</accession>
<evidence type="ECO:0000313" key="2">
    <source>
        <dbReference type="EMBL" id="KAE8269643.1"/>
    </source>
</evidence>
<proteinExistence type="predicted"/>
<dbReference type="Proteomes" id="UP000078113">
    <property type="component" value="Unassembled WGS sequence"/>
</dbReference>
<organism evidence="2 3">
    <name type="scientific">Tilletia walkeri</name>
    <dbReference type="NCBI Taxonomy" id="117179"/>
    <lineage>
        <taxon>Eukaryota</taxon>
        <taxon>Fungi</taxon>
        <taxon>Dikarya</taxon>
        <taxon>Basidiomycota</taxon>
        <taxon>Ustilaginomycotina</taxon>
        <taxon>Exobasidiomycetes</taxon>
        <taxon>Tilletiales</taxon>
        <taxon>Tilletiaceae</taxon>
        <taxon>Tilletia</taxon>
    </lineage>
</organism>
<dbReference type="EMBL" id="LWDG02000084">
    <property type="protein sequence ID" value="KAE8269643.1"/>
    <property type="molecule type" value="Genomic_DNA"/>
</dbReference>
<feature type="compositionally biased region" description="Low complexity" evidence="1">
    <location>
        <begin position="119"/>
        <end position="135"/>
    </location>
</feature>
<protein>
    <submittedName>
        <fullName evidence="2">Uncharacterized protein</fullName>
    </submittedName>
</protein>
<feature type="compositionally biased region" description="Low complexity" evidence="1">
    <location>
        <begin position="45"/>
        <end position="71"/>
    </location>
</feature>
<feature type="compositionally biased region" description="Pro residues" evidence="1">
    <location>
        <begin position="106"/>
        <end position="118"/>
    </location>
</feature>
<keyword evidence="3" id="KW-1185">Reference proteome</keyword>
<feature type="region of interest" description="Disordered" evidence="1">
    <location>
        <begin position="1"/>
        <end position="174"/>
    </location>
</feature>
<name>A0A8X7T6T6_9BASI</name>
<dbReference type="AlphaFoldDB" id="A0A8X7T6T6"/>